<evidence type="ECO:0000256" key="8">
    <source>
        <dbReference type="ARBA" id="ARBA00049417"/>
    </source>
</evidence>
<dbReference type="PIRSF" id="PIRSF000903">
    <property type="entry name" value="B5n-ttraPtase_sm"/>
    <property type="match status" value="1"/>
</dbReference>
<proteinExistence type="inferred from homology"/>
<dbReference type="Pfam" id="PF00149">
    <property type="entry name" value="Metallophos"/>
    <property type="match status" value="1"/>
</dbReference>
<dbReference type="RefSeq" id="WP_064025722.1">
    <property type="nucleotide sequence ID" value="NZ_LUUK01000054.1"/>
</dbReference>
<dbReference type="InterPro" id="IPR004617">
    <property type="entry name" value="ApaH"/>
</dbReference>
<evidence type="ECO:0000256" key="4">
    <source>
        <dbReference type="ARBA" id="ARBA00022801"/>
    </source>
</evidence>
<evidence type="ECO:0000313" key="10">
    <source>
        <dbReference type="EMBL" id="OAI23830.1"/>
    </source>
</evidence>
<dbReference type="InterPro" id="IPR004843">
    <property type="entry name" value="Calcineurin-like_PHP"/>
</dbReference>
<comment type="caution">
    <text evidence="10">The sequence shown here is derived from an EMBL/GenBank/DDBJ whole genome shotgun (WGS) entry which is preliminary data.</text>
</comment>
<keyword evidence="4" id="KW-0378">Hydrolase</keyword>
<dbReference type="OrthoDB" id="5572598at2"/>
<feature type="domain" description="Calcineurin-like phosphoesterase" evidence="9">
    <location>
        <begin position="1"/>
        <end position="154"/>
    </location>
</feature>
<dbReference type="NCBIfam" id="NF001204">
    <property type="entry name" value="PRK00166.1"/>
    <property type="match status" value="1"/>
</dbReference>
<evidence type="ECO:0000256" key="2">
    <source>
        <dbReference type="ARBA" id="ARBA00005419"/>
    </source>
</evidence>
<name>A0A177P397_9GAMM</name>
<dbReference type="STRING" id="702114.A1355_21300"/>
<dbReference type="GO" id="GO:0008803">
    <property type="term" value="F:bis(5'-nucleosyl)-tetraphosphatase (symmetrical) activity"/>
    <property type="evidence" value="ECO:0007669"/>
    <property type="project" value="UniProtKB-EC"/>
</dbReference>
<dbReference type="InterPro" id="IPR029052">
    <property type="entry name" value="Metallo-depent_PP-like"/>
</dbReference>
<accession>A0A177P397</accession>
<keyword evidence="11" id="KW-1185">Reference proteome</keyword>
<dbReference type="Proteomes" id="UP000077628">
    <property type="component" value="Unassembled WGS sequence"/>
</dbReference>
<dbReference type="PANTHER" id="PTHR40942:SF4">
    <property type="entry name" value="CYTOCHROME C5"/>
    <property type="match status" value="1"/>
</dbReference>
<evidence type="ECO:0000259" key="9">
    <source>
        <dbReference type="Pfam" id="PF00149"/>
    </source>
</evidence>
<dbReference type="PANTHER" id="PTHR40942">
    <property type="match status" value="1"/>
</dbReference>
<evidence type="ECO:0000256" key="1">
    <source>
        <dbReference type="ARBA" id="ARBA00003413"/>
    </source>
</evidence>
<dbReference type="EC" id="3.6.1.41" evidence="3"/>
<evidence type="ECO:0000256" key="3">
    <source>
        <dbReference type="ARBA" id="ARBA00012506"/>
    </source>
</evidence>
<dbReference type="SUPFAM" id="SSF56300">
    <property type="entry name" value="Metallo-dependent phosphatases"/>
    <property type="match status" value="1"/>
</dbReference>
<protein>
    <recommendedName>
        <fullName evidence="3">bis(5'-nucleosyl)-tetraphosphatase (symmetrical)</fullName>
        <ecNumber evidence="3">3.6.1.41</ecNumber>
    </recommendedName>
    <alternativeName>
        <fullName evidence="6">Ap4A hydrolase</fullName>
    </alternativeName>
    <alternativeName>
        <fullName evidence="5">Diadenosine 5',5'''-P1,P4-tetraphosphate pyrophosphohydrolase</fullName>
    </alternativeName>
    <alternativeName>
        <fullName evidence="7">Diadenosine tetraphosphatase</fullName>
    </alternativeName>
</protein>
<comment type="similarity">
    <text evidence="2">Belongs to the Ap4A hydrolase family.</text>
</comment>
<evidence type="ECO:0000256" key="6">
    <source>
        <dbReference type="ARBA" id="ARBA00032248"/>
    </source>
</evidence>
<evidence type="ECO:0000313" key="11">
    <source>
        <dbReference type="Proteomes" id="UP000077628"/>
    </source>
</evidence>
<dbReference type="AlphaFoldDB" id="A0A177P397"/>
<dbReference type="Gene3D" id="3.60.21.10">
    <property type="match status" value="1"/>
</dbReference>
<comment type="function">
    <text evidence="1">Hydrolyzes diadenosine 5',5'''-P1,P4-tetraphosphate to yield ADP.</text>
</comment>
<evidence type="ECO:0000256" key="5">
    <source>
        <dbReference type="ARBA" id="ARBA00031248"/>
    </source>
</evidence>
<sequence>MTIYAIGSIDGHFSALRKCLEDVGFDPATDRLWLTGNLVGAGLESLEVLRYVKGLGKSAVCVLGNQDLELLMQAAGFSPAQDSHRAVLEAPDRDELLNWLRRRGLIHHDSKLNYTLVHSGIPAEWTRSQMLTFAYEVESVLSQSNYLAFLENRKQDQSRWHAKLRGWKRLNYIANALTQMRYCTEQGKMDFQARGPVSAQAAGLMPWYRLPDRPTASQRVVFADDADFQDEPFSGAVPLPAVGAPSALRPLDAAA</sequence>
<reference evidence="11" key="1">
    <citation type="submission" date="2016-03" db="EMBL/GenBank/DDBJ databases">
        <authorList>
            <person name="Heylen K."/>
            <person name="De Vos P."/>
            <person name="Vekeman B."/>
        </authorList>
    </citation>
    <scope>NUCLEOTIDE SEQUENCE [LARGE SCALE GENOMIC DNA]</scope>
    <source>
        <strain evidence="11">R-45383</strain>
    </source>
</reference>
<evidence type="ECO:0000256" key="7">
    <source>
        <dbReference type="ARBA" id="ARBA00033210"/>
    </source>
</evidence>
<gene>
    <name evidence="10" type="ORF">A1355_21300</name>
</gene>
<organism evidence="10 11">
    <name type="scientific">Methylomonas koyamae</name>
    <dbReference type="NCBI Taxonomy" id="702114"/>
    <lineage>
        <taxon>Bacteria</taxon>
        <taxon>Pseudomonadati</taxon>
        <taxon>Pseudomonadota</taxon>
        <taxon>Gammaproteobacteria</taxon>
        <taxon>Methylococcales</taxon>
        <taxon>Methylococcaceae</taxon>
        <taxon>Methylomonas</taxon>
    </lineage>
</organism>
<dbReference type="EMBL" id="LUUK01000054">
    <property type="protein sequence ID" value="OAI23830.1"/>
    <property type="molecule type" value="Genomic_DNA"/>
</dbReference>
<comment type="catalytic activity">
    <reaction evidence="8">
        <text>P(1),P(4)-bis(5'-adenosyl) tetraphosphate + H2O = 2 ADP + 2 H(+)</text>
        <dbReference type="Rhea" id="RHEA:24252"/>
        <dbReference type="ChEBI" id="CHEBI:15377"/>
        <dbReference type="ChEBI" id="CHEBI:15378"/>
        <dbReference type="ChEBI" id="CHEBI:58141"/>
        <dbReference type="ChEBI" id="CHEBI:456216"/>
        <dbReference type="EC" id="3.6.1.41"/>
    </reaction>
</comment>